<dbReference type="InterPro" id="IPR002172">
    <property type="entry name" value="LDrepeatLR_classA_rpt"/>
</dbReference>
<dbReference type="SMART" id="SM00192">
    <property type="entry name" value="LDLa"/>
    <property type="match status" value="4"/>
</dbReference>
<evidence type="ECO:0000313" key="5">
    <source>
        <dbReference type="EMBL" id="CAL1281438.1"/>
    </source>
</evidence>
<feature type="signal peptide" evidence="4">
    <location>
        <begin position="1"/>
        <end position="20"/>
    </location>
</feature>
<name>A0AAV2ABU2_9ARAC</name>
<feature type="disulfide bond" evidence="3">
    <location>
        <begin position="100"/>
        <end position="115"/>
    </location>
</feature>
<dbReference type="PANTHER" id="PTHR10559">
    <property type="entry name" value="TRANSCOBALAMIN-1/GASTRIC INTRINSIC FACTOR"/>
    <property type="match status" value="1"/>
</dbReference>
<feature type="disulfide bond" evidence="3">
    <location>
        <begin position="562"/>
        <end position="574"/>
    </location>
</feature>
<dbReference type="Gene3D" id="1.50.10.20">
    <property type="match status" value="2"/>
</dbReference>
<evidence type="ECO:0000313" key="6">
    <source>
        <dbReference type="Proteomes" id="UP001497382"/>
    </source>
</evidence>
<dbReference type="InterPro" id="IPR023415">
    <property type="entry name" value="LDLR_class-A_CS"/>
</dbReference>
<dbReference type="InterPro" id="IPR051588">
    <property type="entry name" value="Cobalamin_Transport"/>
</dbReference>
<feature type="disulfide bond" evidence="3">
    <location>
        <begin position="569"/>
        <end position="587"/>
    </location>
</feature>
<sequence>MTLLVRIFCFSAAVMVATEGAYLFKSAFVTECTKYEFRCDDGGCVDAALWCNSHTECSDESDEKYCKKIGIFSNNKDPNRCPSTYFKCNNGPCIPYTGRCDGYENCEDSSDENNCWRVSSIVSDSEDLYSQVYESTTWNYDTSGTTVLPPEDRTEESNEKLFFASLNASQNYVRVNHFTGLHFSDFSEERNKARNWILYQRKGDYGWGDETPRSITALCLSAQQPIIRNTESDLLMIKQLEIQLLLELIRNGTKPMKLTDLALYINALLACCRNPKNFYGDNMVAILREGVNAAQKEGAFVNPSIYLTLCINNATDYDDIEKLRDIFLNWNATVSKLHIQSLVLLTTACIFRKTNILNSSLYDSIQMEFLHNVIAHGFPGNIYEAALLFQALQEMKITLAGLPDFILRQQQADGSFGDILSTYLVLPILAGRNLVQMIDYCGQQSTPDLIPLEVLKNVKSKKMHVQYSLNYGVPPEVTQTLQMHVAKGANFLDVMRLAQEINSKYRFKLNAHREIPIVYSIGDMPNDVEKGMYWILYKASGNSTEIASEEKWVSYDGGSPRCSEYELPCENGECVADEFWCNSLNDCSDGSDEKYCQKSIWFDPDPNRCPSTYFRCSNGPCIPLVGRCNGYPDCEDSSDEENCIALYTTTKATVFSPTTKSEVSSALRFFDSLNSSQNSMQMKEFSGLHPHSFSEQRNKARNWLLSQRSEDYGWEDETPRAITALYLLDGYALLTKSEKDLLMVKQLKIEFFLKLMRNGTKSLRLPDFALYLNALHVICKNPKNFYGNNLVRELRDSVNDAQKLDEFVNPSVFLTLCISNATIFEDIQKLQDIFLNKNETFGMLDIQALALLTTACIFRKTDFLNELMYDNLKMAFLRNVKVYGFPGNIYEAALLFQALQEMEVTLEGLMDFILACQQEDGSFGDILSTYLVLPILAGKNMISSNDHCGPGNTSDLIPMEVLKNTKNKKMLIHYTLNYGFPPEIKQTIQIHVAEGSNFLDIMRLAQEINPKYRFRLSENREFPVVYSIGDIPNDAEKGMYWALYKASRNRNETTKEKHCNESVDAAHGHWVSYIGDVKQLILTNGDKVLFWYRPL</sequence>
<dbReference type="PROSITE" id="PS50068">
    <property type="entry name" value="LDLRA_2"/>
    <property type="match status" value="4"/>
</dbReference>
<dbReference type="AlphaFoldDB" id="A0AAV2ABU2"/>
<feature type="disulfide bond" evidence="3">
    <location>
        <begin position="581"/>
        <end position="596"/>
    </location>
</feature>
<evidence type="ECO:0000256" key="3">
    <source>
        <dbReference type="PROSITE-ProRule" id="PRU00124"/>
    </source>
</evidence>
<keyword evidence="2" id="KW-0325">Glycoprotein</keyword>
<feature type="disulfide bond" evidence="3">
    <location>
        <begin position="51"/>
        <end position="66"/>
    </location>
</feature>
<dbReference type="Gene3D" id="4.10.400.10">
    <property type="entry name" value="Low-density Lipoprotein Receptor"/>
    <property type="match status" value="4"/>
</dbReference>
<dbReference type="PRINTS" id="PR00261">
    <property type="entry name" value="LDLRECEPTOR"/>
</dbReference>
<dbReference type="Gene3D" id="2.170.130.30">
    <property type="match status" value="2"/>
</dbReference>
<reference evidence="5 6" key="1">
    <citation type="submission" date="2024-04" db="EMBL/GenBank/DDBJ databases">
        <authorList>
            <person name="Rising A."/>
            <person name="Reimegard J."/>
            <person name="Sonavane S."/>
            <person name="Akerstrom W."/>
            <person name="Nylinder S."/>
            <person name="Hedman E."/>
            <person name="Kallberg Y."/>
        </authorList>
    </citation>
    <scope>NUCLEOTIDE SEQUENCE [LARGE SCALE GENOMIC DNA]</scope>
</reference>
<dbReference type="Pfam" id="PF00057">
    <property type="entry name" value="Ldl_recept_a"/>
    <property type="match status" value="4"/>
</dbReference>
<feature type="disulfide bond" evidence="3">
    <location>
        <begin position="32"/>
        <end position="44"/>
    </location>
</feature>
<dbReference type="GO" id="GO:0005615">
    <property type="term" value="C:extracellular space"/>
    <property type="evidence" value="ECO:0007669"/>
    <property type="project" value="TreeGrafter"/>
</dbReference>
<feature type="disulfide bond" evidence="3">
    <location>
        <begin position="88"/>
        <end position="106"/>
    </location>
</feature>
<feature type="chain" id="PRO_5043561795" evidence="4">
    <location>
        <begin position="21"/>
        <end position="1095"/>
    </location>
</feature>
<evidence type="ECO:0000256" key="4">
    <source>
        <dbReference type="SAM" id="SignalP"/>
    </source>
</evidence>
<proteinExistence type="predicted"/>
<dbReference type="InterPro" id="IPR008930">
    <property type="entry name" value="Terpenoid_cyclase/PrenylTrfase"/>
</dbReference>
<comment type="caution">
    <text evidence="5">The sequence shown here is derived from an EMBL/GenBank/DDBJ whole genome shotgun (WGS) entry which is preliminary data.</text>
</comment>
<dbReference type="Proteomes" id="UP001497382">
    <property type="component" value="Unassembled WGS sequence"/>
</dbReference>
<dbReference type="PROSITE" id="PS01209">
    <property type="entry name" value="LDLRA_1"/>
    <property type="match status" value="2"/>
</dbReference>
<feature type="disulfide bond" evidence="3">
    <location>
        <begin position="39"/>
        <end position="57"/>
    </location>
</feature>
<keyword evidence="4" id="KW-0732">Signal</keyword>
<dbReference type="FunFam" id="4.10.400.10:FF:000065">
    <property type="entry name" value="Transmembrane protease serine 7"/>
    <property type="match status" value="1"/>
</dbReference>
<dbReference type="GO" id="GO:0015889">
    <property type="term" value="P:cobalamin transport"/>
    <property type="evidence" value="ECO:0007669"/>
    <property type="project" value="TreeGrafter"/>
</dbReference>
<feature type="disulfide bond" evidence="3">
    <location>
        <begin position="609"/>
        <end position="621"/>
    </location>
</feature>
<accession>A0AAV2ABU2</accession>
<feature type="disulfide bond" evidence="3">
    <location>
        <begin position="628"/>
        <end position="643"/>
    </location>
</feature>
<feature type="disulfide bond" evidence="3">
    <location>
        <begin position="81"/>
        <end position="93"/>
    </location>
</feature>
<protein>
    <submittedName>
        <fullName evidence="5">Uncharacterized protein</fullName>
    </submittedName>
</protein>
<evidence type="ECO:0000256" key="1">
    <source>
        <dbReference type="ARBA" id="ARBA00023157"/>
    </source>
</evidence>
<feature type="disulfide bond" evidence="3">
    <location>
        <begin position="616"/>
        <end position="634"/>
    </location>
</feature>
<dbReference type="SUPFAM" id="SSF57424">
    <property type="entry name" value="LDL receptor-like module"/>
    <property type="match status" value="4"/>
</dbReference>
<dbReference type="GO" id="GO:0031419">
    <property type="term" value="F:cobalamin binding"/>
    <property type="evidence" value="ECO:0007669"/>
    <property type="project" value="TreeGrafter"/>
</dbReference>
<dbReference type="CDD" id="cd00112">
    <property type="entry name" value="LDLa"/>
    <property type="match status" value="4"/>
</dbReference>
<gene>
    <name evidence="5" type="ORF">LARSCL_LOCUS11568</name>
</gene>
<dbReference type="InterPro" id="IPR036055">
    <property type="entry name" value="LDL_receptor-like_sf"/>
</dbReference>
<dbReference type="SUPFAM" id="SSF48239">
    <property type="entry name" value="Terpenoid cyclases/Protein prenyltransferases"/>
    <property type="match status" value="1"/>
</dbReference>
<keyword evidence="6" id="KW-1185">Reference proteome</keyword>
<dbReference type="EMBL" id="CAXIEN010000143">
    <property type="protein sequence ID" value="CAL1281438.1"/>
    <property type="molecule type" value="Genomic_DNA"/>
</dbReference>
<keyword evidence="1 3" id="KW-1015">Disulfide bond</keyword>
<organism evidence="5 6">
    <name type="scientific">Larinioides sclopetarius</name>
    <dbReference type="NCBI Taxonomy" id="280406"/>
    <lineage>
        <taxon>Eukaryota</taxon>
        <taxon>Metazoa</taxon>
        <taxon>Ecdysozoa</taxon>
        <taxon>Arthropoda</taxon>
        <taxon>Chelicerata</taxon>
        <taxon>Arachnida</taxon>
        <taxon>Araneae</taxon>
        <taxon>Araneomorphae</taxon>
        <taxon>Entelegynae</taxon>
        <taxon>Araneoidea</taxon>
        <taxon>Araneidae</taxon>
        <taxon>Larinioides</taxon>
    </lineage>
</organism>
<dbReference type="PANTHER" id="PTHR10559:SF18">
    <property type="entry name" value="TRANSCOBALAMIN II"/>
    <property type="match status" value="1"/>
</dbReference>
<evidence type="ECO:0000256" key="2">
    <source>
        <dbReference type="ARBA" id="ARBA00023180"/>
    </source>
</evidence>